<dbReference type="EMBL" id="JARKIK010000006">
    <property type="protein sequence ID" value="KAK8751076.1"/>
    <property type="molecule type" value="Genomic_DNA"/>
</dbReference>
<evidence type="ECO:0000256" key="1">
    <source>
        <dbReference type="ARBA" id="ARBA00022659"/>
    </source>
</evidence>
<gene>
    <name evidence="7" type="ORF">OTU49_012898</name>
</gene>
<evidence type="ECO:0000256" key="2">
    <source>
        <dbReference type="ARBA" id="ARBA00022737"/>
    </source>
</evidence>
<dbReference type="Gene3D" id="2.10.70.10">
    <property type="entry name" value="Complement Module, domain 1"/>
    <property type="match status" value="2"/>
</dbReference>
<evidence type="ECO:0000313" key="7">
    <source>
        <dbReference type="EMBL" id="KAK8751076.1"/>
    </source>
</evidence>
<keyword evidence="4" id="KW-0325">Glycoprotein</keyword>
<dbReference type="PANTHER" id="PTHR19325:SF560">
    <property type="entry name" value="SUSHI, VON WILLEBRAND FACTOR TYPE A, EGF AND PENTRAXIN DOMAIN-CONTAINING PROTEIN 1"/>
    <property type="match status" value="1"/>
</dbReference>
<sequence>ASMNKSDELTSLRYDPADNTRMSTVVNFSCTPGSSLVGAQQIKCLPSGNWSAPIPRCEKDKCVPPAPPLNGIVSGEGPFHAGDVVDVKCSPNYMMEGQP</sequence>
<dbReference type="PROSITE" id="PS50923">
    <property type="entry name" value="SUSHI"/>
    <property type="match status" value="1"/>
</dbReference>
<comment type="caution">
    <text evidence="7">The sequence shown here is derived from an EMBL/GenBank/DDBJ whole genome shotgun (WGS) entry which is preliminary data.</text>
</comment>
<keyword evidence="1 5" id="KW-0768">Sushi</keyword>
<dbReference type="SUPFAM" id="SSF57535">
    <property type="entry name" value="Complement control module/SCR domain"/>
    <property type="match status" value="2"/>
</dbReference>
<organism evidence="7 8">
    <name type="scientific">Cherax quadricarinatus</name>
    <name type="common">Australian red claw crayfish</name>
    <dbReference type="NCBI Taxonomy" id="27406"/>
    <lineage>
        <taxon>Eukaryota</taxon>
        <taxon>Metazoa</taxon>
        <taxon>Ecdysozoa</taxon>
        <taxon>Arthropoda</taxon>
        <taxon>Crustacea</taxon>
        <taxon>Multicrustacea</taxon>
        <taxon>Malacostraca</taxon>
        <taxon>Eumalacostraca</taxon>
        <taxon>Eucarida</taxon>
        <taxon>Decapoda</taxon>
        <taxon>Pleocyemata</taxon>
        <taxon>Astacidea</taxon>
        <taxon>Parastacoidea</taxon>
        <taxon>Parastacidae</taxon>
        <taxon>Cherax</taxon>
    </lineage>
</organism>
<dbReference type="InterPro" id="IPR035976">
    <property type="entry name" value="Sushi/SCR/CCP_sf"/>
</dbReference>
<evidence type="ECO:0000256" key="4">
    <source>
        <dbReference type="ARBA" id="ARBA00023180"/>
    </source>
</evidence>
<reference evidence="7 8" key="1">
    <citation type="journal article" date="2024" name="BMC Genomics">
        <title>Genome assembly of redclaw crayfish (Cherax quadricarinatus) provides insights into its immune adaptation and hypoxia tolerance.</title>
        <authorList>
            <person name="Liu Z."/>
            <person name="Zheng J."/>
            <person name="Li H."/>
            <person name="Fang K."/>
            <person name="Wang S."/>
            <person name="He J."/>
            <person name="Zhou D."/>
            <person name="Weng S."/>
            <person name="Chi M."/>
            <person name="Gu Z."/>
            <person name="He J."/>
            <person name="Li F."/>
            <person name="Wang M."/>
        </authorList>
    </citation>
    <scope>NUCLEOTIDE SEQUENCE [LARGE SCALE GENOMIC DNA]</scope>
    <source>
        <strain evidence="7">ZL_2023a</strain>
    </source>
</reference>
<feature type="non-terminal residue" evidence="7">
    <location>
        <position position="99"/>
    </location>
</feature>
<protein>
    <recommendedName>
        <fullName evidence="6">Sushi domain-containing protein</fullName>
    </recommendedName>
</protein>
<proteinExistence type="predicted"/>
<keyword evidence="8" id="KW-1185">Reference proteome</keyword>
<evidence type="ECO:0000313" key="8">
    <source>
        <dbReference type="Proteomes" id="UP001445076"/>
    </source>
</evidence>
<dbReference type="AlphaFoldDB" id="A0AAW0Y2Q1"/>
<dbReference type="SMART" id="SM00032">
    <property type="entry name" value="CCP"/>
    <property type="match status" value="2"/>
</dbReference>
<dbReference type="Pfam" id="PF00084">
    <property type="entry name" value="Sushi"/>
    <property type="match status" value="2"/>
</dbReference>
<evidence type="ECO:0000256" key="3">
    <source>
        <dbReference type="ARBA" id="ARBA00023157"/>
    </source>
</evidence>
<dbReference type="InterPro" id="IPR000436">
    <property type="entry name" value="Sushi_SCR_CCP_dom"/>
</dbReference>
<evidence type="ECO:0000256" key="5">
    <source>
        <dbReference type="PROSITE-ProRule" id="PRU00302"/>
    </source>
</evidence>
<dbReference type="InterPro" id="IPR050350">
    <property type="entry name" value="Compl-Cell_Adhes-Reg"/>
</dbReference>
<dbReference type="CDD" id="cd00033">
    <property type="entry name" value="CCP"/>
    <property type="match status" value="1"/>
</dbReference>
<evidence type="ECO:0000259" key="6">
    <source>
        <dbReference type="PROSITE" id="PS50923"/>
    </source>
</evidence>
<keyword evidence="2" id="KW-0677">Repeat</keyword>
<accession>A0AAW0Y2Q1</accession>
<comment type="caution">
    <text evidence="5">Lacks conserved residue(s) required for the propagation of feature annotation.</text>
</comment>
<feature type="non-terminal residue" evidence="7">
    <location>
        <position position="1"/>
    </location>
</feature>
<dbReference type="PANTHER" id="PTHR19325">
    <property type="entry name" value="COMPLEMENT COMPONENT-RELATED SUSHI DOMAIN-CONTAINING"/>
    <property type="match status" value="1"/>
</dbReference>
<dbReference type="Proteomes" id="UP001445076">
    <property type="component" value="Unassembled WGS sequence"/>
</dbReference>
<keyword evidence="3 5" id="KW-1015">Disulfide bond</keyword>
<feature type="disulfide bond" evidence="5">
    <location>
        <begin position="30"/>
        <end position="57"/>
    </location>
</feature>
<name>A0AAW0Y2Q1_CHEQU</name>
<feature type="domain" description="Sushi" evidence="6">
    <location>
        <begin position="1"/>
        <end position="59"/>
    </location>
</feature>